<keyword evidence="2" id="KW-1185">Reference proteome</keyword>
<organism evidence="1 2">
    <name type="scientific">Rhodocytophaga rosea</name>
    <dbReference type="NCBI Taxonomy" id="2704465"/>
    <lineage>
        <taxon>Bacteria</taxon>
        <taxon>Pseudomonadati</taxon>
        <taxon>Bacteroidota</taxon>
        <taxon>Cytophagia</taxon>
        <taxon>Cytophagales</taxon>
        <taxon>Rhodocytophagaceae</taxon>
        <taxon>Rhodocytophaga</taxon>
    </lineage>
</organism>
<sequence length="170" mass="19284">MPSTLQQHTVSTLHQLIDLLLQLDSLTYAQPLPILSGGSLSGHVRHIAEFYLCLFQGLQNGQVDYDARKRNRLLETDNLFAIQTLQEIIRNVEEIEEDKLLYLKAAYMAEGSLLVQTTLYRELIYNLEHCIHHLATIRIGVSALTDQYSIPHNFGVAPSTIQHRQSTCAQ</sequence>
<dbReference type="KEGG" id="rhoz:GXP67_36540"/>
<dbReference type="AlphaFoldDB" id="A0A6C0GUB1"/>
<dbReference type="RefSeq" id="WP_162447705.1">
    <property type="nucleotide sequence ID" value="NZ_CP048222.1"/>
</dbReference>
<evidence type="ECO:0000313" key="1">
    <source>
        <dbReference type="EMBL" id="QHT71785.1"/>
    </source>
</evidence>
<reference evidence="1 2" key="1">
    <citation type="submission" date="2020-01" db="EMBL/GenBank/DDBJ databases">
        <authorList>
            <person name="Kim M.K."/>
        </authorList>
    </citation>
    <scope>NUCLEOTIDE SEQUENCE [LARGE SCALE GENOMIC DNA]</scope>
    <source>
        <strain evidence="1 2">172606-1</strain>
    </source>
</reference>
<accession>A0A6C0GUB1</accession>
<dbReference type="Proteomes" id="UP000480178">
    <property type="component" value="Chromosome"/>
</dbReference>
<proteinExistence type="predicted"/>
<dbReference type="PANTHER" id="PTHR39473">
    <property type="match status" value="1"/>
</dbReference>
<dbReference type="InterPro" id="IPR034660">
    <property type="entry name" value="DinB/YfiT-like"/>
</dbReference>
<dbReference type="EMBL" id="CP048222">
    <property type="protein sequence ID" value="QHT71785.1"/>
    <property type="molecule type" value="Genomic_DNA"/>
</dbReference>
<protein>
    <submittedName>
        <fullName evidence="1">DinB family protein</fullName>
    </submittedName>
</protein>
<dbReference type="PANTHER" id="PTHR39473:SF1">
    <property type="entry name" value="DINB-LIKE DOMAIN-CONTAINING PROTEIN"/>
    <property type="match status" value="1"/>
</dbReference>
<evidence type="ECO:0000313" key="2">
    <source>
        <dbReference type="Proteomes" id="UP000480178"/>
    </source>
</evidence>
<name>A0A6C0GUB1_9BACT</name>
<dbReference type="SUPFAM" id="SSF109854">
    <property type="entry name" value="DinB/YfiT-like putative metalloenzymes"/>
    <property type="match status" value="1"/>
</dbReference>
<gene>
    <name evidence="1" type="ORF">GXP67_36540</name>
</gene>